<dbReference type="Pfam" id="PF00392">
    <property type="entry name" value="GntR"/>
    <property type="match status" value="1"/>
</dbReference>
<organism evidence="5 6">
    <name type="scientific">Bifidobacterium callimiconis</name>
    <dbReference type="NCBI Taxonomy" id="2306973"/>
    <lineage>
        <taxon>Bacteria</taxon>
        <taxon>Bacillati</taxon>
        <taxon>Actinomycetota</taxon>
        <taxon>Actinomycetes</taxon>
        <taxon>Bifidobacteriales</taxon>
        <taxon>Bifidobacteriaceae</taxon>
        <taxon>Bifidobacterium</taxon>
    </lineage>
</organism>
<dbReference type="GO" id="GO:0003677">
    <property type="term" value="F:DNA binding"/>
    <property type="evidence" value="ECO:0007669"/>
    <property type="project" value="UniProtKB-KW"/>
</dbReference>
<proteinExistence type="predicted"/>
<evidence type="ECO:0000313" key="5">
    <source>
        <dbReference type="EMBL" id="RSX50288.1"/>
    </source>
</evidence>
<dbReference type="GO" id="GO:0003700">
    <property type="term" value="F:DNA-binding transcription factor activity"/>
    <property type="evidence" value="ECO:0007669"/>
    <property type="project" value="InterPro"/>
</dbReference>
<dbReference type="AlphaFoldDB" id="A0A430FBW1"/>
<dbReference type="SUPFAM" id="SSF64288">
    <property type="entry name" value="Chorismate lyase-like"/>
    <property type="match status" value="1"/>
</dbReference>
<dbReference type="PANTHER" id="PTHR44846:SF4">
    <property type="entry name" value="HTH GNTR-TYPE DOMAIN-CONTAINING PROTEIN"/>
    <property type="match status" value="1"/>
</dbReference>
<reference evidence="5 6" key="1">
    <citation type="submission" date="2018-09" db="EMBL/GenBank/DDBJ databases">
        <title>Characterization of the phylogenetic diversity of five novel species belonging to the genus Bifidobacterium.</title>
        <authorList>
            <person name="Lugli G.A."/>
            <person name="Duranti S."/>
            <person name="Milani C."/>
        </authorList>
    </citation>
    <scope>NUCLEOTIDE SEQUENCE [LARGE SCALE GENOMIC DNA]</scope>
    <source>
        <strain evidence="5 6">2028B</strain>
    </source>
</reference>
<dbReference type="Proteomes" id="UP000288607">
    <property type="component" value="Unassembled WGS sequence"/>
</dbReference>
<dbReference type="Pfam" id="PF07702">
    <property type="entry name" value="UTRA"/>
    <property type="match status" value="1"/>
</dbReference>
<dbReference type="PRINTS" id="PR00035">
    <property type="entry name" value="HTHGNTR"/>
</dbReference>
<dbReference type="Gene3D" id="1.10.10.10">
    <property type="entry name" value="Winged helix-like DNA-binding domain superfamily/Winged helix DNA-binding domain"/>
    <property type="match status" value="1"/>
</dbReference>
<gene>
    <name evidence="5" type="ORF">D2E23_1611</name>
</gene>
<dbReference type="SMART" id="SM00866">
    <property type="entry name" value="UTRA"/>
    <property type="match status" value="1"/>
</dbReference>
<accession>A0A430FBW1</accession>
<dbReference type="Gene3D" id="3.40.1410.10">
    <property type="entry name" value="Chorismate lyase-like"/>
    <property type="match status" value="1"/>
</dbReference>
<keyword evidence="3" id="KW-0804">Transcription</keyword>
<keyword evidence="6" id="KW-1185">Reference proteome</keyword>
<evidence type="ECO:0000313" key="6">
    <source>
        <dbReference type="Proteomes" id="UP000288607"/>
    </source>
</evidence>
<name>A0A430FBW1_9BIFI</name>
<dbReference type="PANTHER" id="PTHR44846">
    <property type="entry name" value="MANNOSYL-D-GLYCERATE TRANSPORT/METABOLISM SYSTEM REPRESSOR MNGR-RELATED"/>
    <property type="match status" value="1"/>
</dbReference>
<keyword evidence="2" id="KW-0238">DNA-binding</keyword>
<dbReference type="InterPro" id="IPR036388">
    <property type="entry name" value="WH-like_DNA-bd_sf"/>
</dbReference>
<comment type="caution">
    <text evidence="5">The sequence shown here is derived from an EMBL/GenBank/DDBJ whole genome shotgun (WGS) entry which is preliminary data.</text>
</comment>
<dbReference type="InterPro" id="IPR050679">
    <property type="entry name" value="Bact_HTH_transcr_reg"/>
</dbReference>
<sequence>MEWEIGVASKHELARKLRQRINQGEFSETGKLPTEDQLIEQYQVSRYCVRGAIAVLAAAGEVFPVRGSGVFVREDRVGNYMPIGSSNGIVADFPDRKVSSFVQELALIRADKQLAKRMRCAEGDQVWRVVRLRSVNDQPISYETAWYLKEYVPYLNEEIARGSLYAYMRDDLGLTFGFDDKVIHMGWLTAEAARLLELNEGDPAICIEDDAFLSNGKLFNASRNLYHYKNAKFYSMASMR</sequence>
<evidence type="ECO:0000259" key="4">
    <source>
        <dbReference type="PROSITE" id="PS50949"/>
    </source>
</evidence>
<evidence type="ECO:0000256" key="1">
    <source>
        <dbReference type="ARBA" id="ARBA00023015"/>
    </source>
</evidence>
<dbReference type="InterPro" id="IPR011663">
    <property type="entry name" value="UTRA"/>
</dbReference>
<keyword evidence="1" id="KW-0805">Transcription regulation</keyword>
<evidence type="ECO:0000256" key="2">
    <source>
        <dbReference type="ARBA" id="ARBA00023125"/>
    </source>
</evidence>
<dbReference type="SMART" id="SM00345">
    <property type="entry name" value="HTH_GNTR"/>
    <property type="match status" value="1"/>
</dbReference>
<dbReference type="CDD" id="cd07377">
    <property type="entry name" value="WHTH_GntR"/>
    <property type="match status" value="1"/>
</dbReference>
<dbReference type="InterPro" id="IPR036390">
    <property type="entry name" value="WH_DNA-bd_sf"/>
</dbReference>
<protein>
    <submittedName>
        <fullName evidence="5">GntR family transcriptional regulator</fullName>
    </submittedName>
</protein>
<dbReference type="InterPro" id="IPR028978">
    <property type="entry name" value="Chorismate_lyase_/UTRA_dom_sf"/>
</dbReference>
<evidence type="ECO:0000256" key="3">
    <source>
        <dbReference type="ARBA" id="ARBA00023163"/>
    </source>
</evidence>
<dbReference type="SUPFAM" id="SSF46785">
    <property type="entry name" value="Winged helix' DNA-binding domain"/>
    <property type="match status" value="1"/>
</dbReference>
<dbReference type="PROSITE" id="PS50949">
    <property type="entry name" value="HTH_GNTR"/>
    <property type="match status" value="1"/>
</dbReference>
<dbReference type="GO" id="GO:0045892">
    <property type="term" value="P:negative regulation of DNA-templated transcription"/>
    <property type="evidence" value="ECO:0007669"/>
    <property type="project" value="TreeGrafter"/>
</dbReference>
<dbReference type="EMBL" id="QXGJ01000008">
    <property type="protein sequence ID" value="RSX50288.1"/>
    <property type="molecule type" value="Genomic_DNA"/>
</dbReference>
<feature type="domain" description="HTH gntR-type" evidence="4">
    <location>
        <begin position="7"/>
        <end position="75"/>
    </location>
</feature>
<dbReference type="InterPro" id="IPR000524">
    <property type="entry name" value="Tscrpt_reg_HTH_GntR"/>
</dbReference>